<name>A0A8J6F2R8_ELECQ</name>
<gene>
    <name evidence="1" type="ORF">GDO78_012635</name>
</gene>
<keyword evidence="2" id="KW-1185">Reference proteome</keyword>
<dbReference type="AlphaFoldDB" id="A0A8J6F2R8"/>
<dbReference type="EMBL" id="WNTK01000008">
    <property type="protein sequence ID" value="KAG9479084.1"/>
    <property type="molecule type" value="Genomic_DNA"/>
</dbReference>
<comment type="caution">
    <text evidence="1">The sequence shown here is derived from an EMBL/GenBank/DDBJ whole genome shotgun (WGS) entry which is preliminary data.</text>
</comment>
<reference evidence="1" key="1">
    <citation type="thesis" date="2020" institute="ProQuest LLC" country="789 East Eisenhower Parkway, Ann Arbor, MI, USA">
        <title>Comparative Genomics and Chromosome Evolution.</title>
        <authorList>
            <person name="Mudd A.B."/>
        </authorList>
    </citation>
    <scope>NUCLEOTIDE SEQUENCE</scope>
    <source>
        <strain evidence="1">HN-11 Male</strain>
        <tissue evidence="1">Kidney and liver</tissue>
    </source>
</reference>
<evidence type="ECO:0000313" key="2">
    <source>
        <dbReference type="Proteomes" id="UP000770717"/>
    </source>
</evidence>
<proteinExistence type="predicted"/>
<dbReference type="Proteomes" id="UP000770717">
    <property type="component" value="Unassembled WGS sequence"/>
</dbReference>
<evidence type="ECO:0000313" key="1">
    <source>
        <dbReference type="EMBL" id="KAG9479084.1"/>
    </source>
</evidence>
<protein>
    <submittedName>
        <fullName evidence="1">Uncharacterized protein</fullName>
    </submittedName>
</protein>
<organism evidence="1 2">
    <name type="scientific">Eleutherodactylus coqui</name>
    <name type="common">Puerto Rican coqui</name>
    <dbReference type="NCBI Taxonomy" id="57060"/>
    <lineage>
        <taxon>Eukaryota</taxon>
        <taxon>Metazoa</taxon>
        <taxon>Chordata</taxon>
        <taxon>Craniata</taxon>
        <taxon>Vertebrata</taxon>
        <taxon>Euteleostomi</taxon>
        <taxon>Amphibia</taxon>
        <taxon>Batrachia</taxon>
        <taxon>Anura</taxon>
        <taxon>Neobatrachia</taxon>
        <taxon>Hyloidea</taxon>
        <taxon>Eleutherodactylidae</taxon>
        <taxon>Eleutherodactylinae</taxon>
        <taxon>Eleutherodactylus</taxon>
        <taxon>Eleutherodactylus</taxon>
    </lineage>
</organism>
<accession>A0A8J6F2R8</accession>
<sequence length="81" mass="9369">MCYVQNIEHSTEIIYFLLFCSVREELEGGCCKWKQEEVTANYCSLSSLFILQTTHERGETGKRLHLTNPFITQGGRSFCQN</sequence>